<dbReference type="InterPro" id="IPR036388">
    <property type="entry name" value="WH-like_DNA-bd_sf"/>
</dbReference>
<organism evidence="7 8">
    <name type="scientific">Comamonas terrigena</name>
    <dbReference type="NCBI Taxonomy" id="32013"/>
    <lineage>
        <taxon>Bacteria</taxon>
        <taxon>Pseudomonadati</taxon>
        <taxon>Pseudomonadota</taxon>
        <taxon>Betaproteobacteria</taxon>
        <taxon>Burkholderiales</taxon>
        <taxon>Comamonadaceae</taxon>
        <taxon>Comamonas</taxon>
    </lineage>
</organism>
<dbReference type="GO" id="GO:0003677">
    <property type="term" value="F:DNA binding"/>
    <property type="evidence" value="ECO:0007669"/>
    <property type="project" value="InterPro"/>
</dbReference>
<dbReference type="InterPro" id="IPR013324">
    <property type="entry name" value="RNA_pol_sigma_r3/r4-like"/>
</dbReference>
<comment type="caution">
    <text evidence="7">The sequence shown here is derived from an EMBL/GenBank/DDBJ whole genome shotgun (WGS) entry which is preliminary data.</text>
</comment>
<accession>A0A2A7UPV2</accession>
<feature type="domain" description="RNA polymerase sigma factor 70 region 4 type 2" evidence="6">
    <location>
        <begin position="148"/>
        <end position="200"/>
    </location>
</feature>
<dbReference type="GO" id="GO:0006352">
    <property type="term" value="P:DNA-templated transcription initiation"/>
    <property type="evidence" value="ECO:0007669"/>
    <property type="project" value="InterPro"/>
</dbReference>
<keyword evidence="3" id="KW-0731">Sigma factor</keyword>
<dbReference type="Gene3D" id="1.10.10.10">
    <property type="entry name" value="Winged helix-like DNA-binding domain superfamily/Winged helix DNA-binding domain"/>
    <property type="match status" value="1"/>
</dbReference>
<dbReference type="InterPro" id="IPR014284">
    <property type="entry name" value="RNA_pol_sigma-70_dom"/>
</dbReference>
<dbReference type="NCBIfam" id="TIGR02937">
    <property type="entry name" value="sigma70-ECF"/>
    <property type="match status" value="1"/>
</dbReference>
<dbReference type="SUPFAM" id="SSF88659">
    <property type="entry name" value="Sigma3 and sigma4 domains of RNA polymerase sigma factors"/>
    <property type="match status" value="1"/>
</dbReference>
<dbReference type="InterPro" id="IPR039425">
    <property type="entry name" value="RNA_pol_sigma-70-like"/>
</dbReference>
<dbReference type="Proteomes" id="UP000220246">
    <property type="component" value="Unassembled WGS sequence"/>
</dbReference>
<dbReference type="NCBIfam" id="NF009180">
    <property type="entry name" value="PRK12528.1"/>
    <property type="match status" value="1"/>
</dbReference>
<comment type="similarity">
    <text evidence="1">Belongs to the sigma-70 factor family. ECF subfamily.</text>
</comment>
<dbReference type="InterPro" id="IPR013325">
    <property type="entry name" value="RNA_pol_sigma_r2"/>
</dbReference>
<evidence type="ECO:0000256" key="3">
    <source>
        <dbReference type="ARBA" id="ARBA00023082"/>
    </source>
</evidence>
<evidence type="ECO:0000313" key="7">
    <source>
        <dbReference type="EMBL" id="PEH87349.1"/>
    </source>
</evidence>
<dbReference type="EMBL" id="PDEA01000001">
    <property type="protein sequence ID" value="PEH87349.1"/>
    <property type="molecule type" value="Genomic_DNA"/>
</dbReference>
<proteinExistence type="inferred from homology"/>
<reference evidence="8" key="1">
    <citation type="submission" date="2017-09" db="EMBL/GenBank/DDBJ databases">
        <title>FDA dAtabase for Regulatory Grade micrObial Sequences (FDA-ARGOS): Supporting development and validation of Infectious Disease Dx tests.</title>
        <authorList>
            <person name="Minogue T."/>
            <person name="Wolcott M."/>
            <person name="Wasieloski L."/>
            <person name="Aguilar W."/>
            <person name="Moore D."/>
            <person name="Tallon L."/>
            <person name="Sadzewicz L."/>
            <person name="Ott S."/>
            <person name="Zhao X."/>
            <person name="Nagaraj S."/>
            <person name="Vavikolanu K."/>
            <person name="Aluvathingal J."/>
            <person name="Nadendla S."/>
            <person name="Sichtig H."/>
        </authorList>
    </citation>
    <scope>NUCLEOTIDE SEQUENCE [LARGE SCALE GENOMIC DNA]</scope>
    <source>
        <strain evidence="8">FDAARGOS_394</strain>
    </source>
</reference>
<evidence type="ECO:0000256" key="1">
    <source>
        <dbReference type="ARBA" id="ARBA00010641"/>
    </source>
</evidence>
<dbReference type="Pfam" id="PF04542">
    <property type="entry name" value="Sigma70_r2"/>
    <property type="match status" value="1"/>
</dbReference>
<feature type="domain" description="RNA polymerase sigma-70 region 2" evidence="5">
    <location>
        <begin position="52"/>
        <end position="116"/>
    </location>
</feature>
<keyword evidence="2" id="KW-0805">Transcription regulation</keyword>
<dbReference type="NCBIfam" id="NF007232">
    <property type="entry name" value="PRK09651.1"/>
    <property type="match status" value="1"/>
</dbReference>
<dbReference type="Gene3D" id="1.10.1740.10">
    <property type="match status" value="1"/>
</dbReference>
<evidence type="ECO:0000256" key="2">
    <source>
        <dbReference type="ARBA" id="ARBA00023015"/>
    </source>
</evidence>
<dbReference type="STRING" id="1219032.GCA_001515545_03718"/>
<dbReference type="PANTHER" id="PTHR43133">
    <property type="entry name" value="RNA POLYMERASE ECF-TYPE SIGMA FACTO"/>
    <property type="match status" value="1"/>
</dbReference>
<evidence type="ECO:0000313" key="8">
    <source>
        <dbReference type="Proteomes" id="UP000220246"/>
    </source>
</evidence>
<protein>
    <submittedName>
        <fullName evidence="7">RNA polymerase subunit sigma</fullName>
    </submittedName>
</protein>
<keyword evidence="4" id="KW-0804">Transcription</keyword>
<dbReference type="SUPFAM" id="SSF88946">
    <property type="entry name" value="Sigma2 domain of RNA polymerase sigma factors"/>
    <property type="match status" value="1"/>
</dbReference>
<dbReference type="CDD" id="cd06171">
    <property type="entry name" value="Sigma70_r4"/>
    <property type="match status" value="1"/>
</dbReference>
<evidence type="ECO:0000256" key="4">
    <source>
        <dbReference type="ARBA" id="ARBA00023163"/>
    </source>
</evidence>
<dbReference type="AlphaFoldDB" id="A0A2A7UPV2"/>
<dbReference type="InterPro" id="IPR013249">
    <property type="entry name" value="RNA_pol_sigma70_r4_t2"/>
</dbReference>
<gene>
    <name evidence="7" type="ORF">CRM82_00825</name>
</gene>
<dbReference type="PANTHER" id="PTHR43133:SF63">
    <property type="entry name" value="RNA POLYMERASE SIGMA FACTOR FECI-RELATED"/>
    <property type="match status" value="1"/>
</dbReference>
<evidence type="ECO:0000259" key="5">
    <source>
        <dbReference type="Pfam" id="PF04542"/>
    </source>
</evidence>
<keyword evidence="8" id="KW-1185">Reference proteome</keyword>
<dbReference type="InterPro" id="IPR007627">
    <property type="entry name" value="RNA_pol_sigma70_r2"/>
</dbReference>
<dbReference type="OrthoDB" id="8536462at2"/>
<sequence>MPCVPVWGVAGRGRSSCIECELFSNTTCPPPGCGLSSVTASPSPPADPVRTLYVEHHSWLQTWLRGKLGNTFEAADIAHDTFVNVISSGMAARIEQPRPFLATVAKRLVIGHYRRRVLERAYLDALALLPEDLAPSPEERVIAIESLQAVDQVLDALAPKAREAFLLAHLEGLSYAAIAERLGVSMTSVKRYLMQAHRQCFLLALA</sequence>
<dbReference type="GO" id="GO:0016987">
    <property type="term" value="F:sigma factor activity"/>
    <property type="evidence" value="ECO:0007669"/>
    <property type="project" value="UniProtKB-KW"/>
</dbReference>
<name>A0A2A7UPV2_COMTR</name>
<evidence type="ECO:0000259" key="6">
    <source>
        <dbReference type="Pfam" id="PF08281"/>
    </source>
</evidence>
<dbReference type="Pfam" id="PF08281">
    <property type="entry name" value="Sigma70_r4_2"/>
    <property type="match status" value="1"/>
</dbReference>